<feature type="region of interest" description="Disordered" evidence="1">
    <location>
        <begin position="1"/>
        <end position="21"/>
    </location>
</feature>
<dbReference type="Pfam" id="PF10551">
    <property type="entry name" value="MULE"/>
    <property type="match status" value="1"/>
</dbReference>
<name>A0A8J4WAG3_9STRA</name>
<dbReference type="EMBL" id="AOFI03000360">
    <property type="protein sequence ID" value="KAF4317736.1"/>
    <property type="molecule type" value="Genomic_DNA"/>
</dbReference>
<dbReference type="Proteomes" id="UP000702964">
    <property type="component" value="Unassembled WGS sequence"/>
</dbReference>
<reference evidence="3" key="2">
    <citation type="submission" date="2020-02" db="EMBL/GenBank/DDBJ databases">
        <authorList>
            <person name="Studholme D.J."/>
        </authorList>
    </citation>
    <scope>NUCLEOTIDE SEQUENCE</scope>
    <source>
        <strain evidence="3">00238/432</strain>
    </source>
</reference>
<evidence type="ECO:0000313" key="3">
    <source>
        <dbReference type="EMBL" id="KAF4317736.1"/>
    </source>
</evidence>
<evidence type="ECO:0000313" key="4">
    <source>
        <dbReference type="Proteomes" id="UP000702964"/>
    </source>
</evidence>
<dbReference type="InterPro" id="IPR018289">
    <property type="entry name" value="MULE_transposase_dom"/>
</dbReference>
<evidence type="ECO:0000256" key="1">
    <source>
        <dbReference type="SAM" id="MobiDB-lite"/>
    </source>
</evidence>
<comment type="caution">
    <text evidence="3">The sequence shown here is derived from an EMBL/GenBank/DDBJ whole genome shotgun (WGS) entry which is preliminary data.</text>
</comment>
<dbReference type="PANTHER" id="PTHR31669">
    <property type="entry name" value="PROTEIN FAR1-RELATED SEQUENCE 10-RELATED"/>
    <property type="match status" value="1"/>
</dbReference>
<reference evidence="3" key="1">
    <citation type="journal article" date="2015" name="Genom Data">
        <title>Draft genome sequences of Phytophthora kernoviae and Phytophthora ramorum lineage EU2 from Scotland.</title>
        <authorList>
            <person name="Sambles C."/>
            <person name="Schlenzig A."/>
            <person name="O'Neill P."/>
            <person name="Grant M."/>
            <person name="Studholme D.J."/>
        </authorList>
    </citation>
    <scope>NUCLEOTIDE SEQUENCE</scope>
    <source>
        <strain evidence="3">00238/432</strain>
    </source>
</reference>
<proteinExistence type="predicted"/>
<accession>A0A8J4WAG3</accession>
<evidence type="ECO:0000259" key="2">
    <source>
        <dbReference type="Pfam" id="PF10551"/>
    </source>
</evidence>
<dbReference type="AlphaFoldDB" id="A0A8J4WAG3"/>
<feature type="domain" description="MULE transposase" evidence="2">
    <location>
        <begin position="423"/>
        <end position="499"/>
    </location>
</feature>
<gene>
    <name evidence="3" type="ORF">G195_008987</name>
</gene>
<organism evidence="3 4">
    <name type="scientific">Phytophthora kernoviae 00238/432</name>
    <dbReference type="NCBI Taxonomy" id="1284355"/>
    <lineage>
        <taxon>Eukaryota</taxon>
        <taxon>Sar</taxon>
        <taxon>Stramenopiles</taxon>
        <taxon>Oomycota</taxon>
        <taxon>Peronosporomycetes</taxon>
        <taxon>Peronosporales</taxon>
        <taxon>Peronosporaceae</taxon>
        <taxon>Phytophthora</taxon>
    </lineage>
</organism>
<feature type="compositionally biased region" description="Low complexity" evidence="1">
    <location>
        <begin position="11"/>
        <end position="21"/>
    </location>
</feature>
<dbReference type="GO" id="GO:0006355">
    <property type="term" value="P:regulation of DNA-templated transcription"/>
    <property type="evidence" value="ECO:0007669"/>
    <property type="project" value="InterPro"/>
</dbReference>
<dbReference type="PANTHER" id="PTHR31669:SF251">
    <property type="entry name" value="PROTEIN FAR1-RELATED SEQUENCE"/>
    <property type="match status" value="1"/>
</dbReference>
<dbReference type="InterPro" id="IPR031052">
    <property type="entry name" value="FHY3/FAR1"/>
</dbReference>
<protein>
    <recommendedName>
        <fullName evidence="2">MULE transposase domain-containing protein</fullName>
    </recommendedName>
</protein>
<sequence>MASKDVDVDGETAATPAAPAAPAAPTLAELLSVTGANKPSLPAKLTAPFSQFNRLDKSDVDEARTLGLLSSELPISNDSTAPEFGIAYEKKGGTKTAGCGTDVFSSQKVLQERCKLFAMQRGFQLIVSCSSTRPNGGGNVKYRCKKLNGQQFFDSKTPASELQCPFYVNGYGKDGAWKVTRACLLHNHYKFIGSKPAPTAADHGIMQPAALSAVSSGMQNVVGVTDMLTMQPQSTLLLPGENVPTVGEGQNAVPGVETPTASSKRVRMQRNTTMSMKALCLMVTDEVNKYPASNVVMAKLDGKMIKRILLGQGHSINHMMASRIKRHMEEVRVNRVRASFQKLGSYLKVVAEKNPGSLFQMETTGEGRFKRALFISKAGLDAVQFCRKIVSLDHITHSEEVQETPLGKLEDDENDDAICGVYLKASTKDFNDGVVTFALALVAKEDQDSWEWFLQALQNSQAANWNEYTVLAGRTRGLQPALRSVWPQASHHYCLRRVVEDELVMAKKIPMTLEKRQCIFDLARSDSETEYDTLRKALIRTSEAAVAYLDGLNRENWVKYAFLEAFRRPTFNELTSDLSMSLGSDELFSQHASASHINWFGEDPVHSSQPLYTFNQYFMKIAENFHKRRQSVSTHSPQELVPLRDAQLQQILQGSQRCEMMGQADESLAPGLRTELTVRDTVSGCKDINATCYK</sequence>